<reference evidence="4" key="1">
    <citation type="submission" date="2025-08" db="UniProtKB">
        <authorList>
            <consortium name="RefSeq"/>
        </authorList>
    </citation>
    <scope>IDENTIFICATION</scope>
</reference>
<accession>A0A6P6RX36</accession>
<organism evidence="3 4">
    <name type="scientific">Cyclospora cayetanensis</name>
    <dbReference type="NCBI Taxonomy" id="88456"/>
    <lineage>
        <taxon>Eukaryota</taxon>
        <taxon>Sar</taxon>
        <taxon>Alveolata</taxon>
        <taxon>Apicomplexa</taxon>
        <taxon>Conoidasida</taxon>
        <taxon>Coccidia</taxon>
        <taxon>Eucoccidiorida</taxon>
        <taxon>Eimeriorina</taxon>
        <taxon>Eimeriidae</taxon>
        <taxon>Cyclospora</taxon>
    </lineage>
</organism>
<protein>
    <submittedName>
        <fullName evidence="4">Uncharacterized protein LOC34618143</fullName>
    </submittedName>
</protein>
<keyword evidence="2" id="KW-1133">Transmembrane helix</keyword>
<keyword evidence="2" id="KW-0812">Transmembrane</keyword>
<feature type="transmembrane region" description="Helical" evidence="2">
    <location>
        <begin position="47"/>
        <end position="67"/>
    </location>
</feature>
<feature type="region of interest" description="Disordered" evidence="1">
    <location>
        <begin position="71"/>
        <end position="102"/>
    </location>
</feature>
<evidence type="ECO:0000256" key="1">
    <source>
        <dbReference type="SAM" id="MobiDB-lite"/>
    </source>
</evidence>
<dbReference type="AlphaFoldDB" id="A0A6P6RX36"/>
<evidence type="ECO:0000313" key="4">
    <source>
        <dbReference type="RefSeq" id="XP_026192451.1"/>
    </source>
</evidence>
<keyword evidence="3" id="KW-1185">Reference proteome</keyword>
<sequence length="515" mass="58374">MYIPGMRPRMFSTSVEIDLETAADKFSSNEGCKDKNLVKNLKKASRLWIALAACVIFVFVFFSTPLYRSPKPPTTKTTTTVTPPESSSGRSEAQTAVSQRVGGHRQPVAALDMLHTSNSLAHQNMTPGSGARHPLHETQYDHEEWEFEEAEDDESEDAHGYLHDEYDAETHEHLADTHPEYGLDHSSVFDEVKQHPDEPEYIDIWDGVTHEDLHLSAGIPGLRTPLYRLPFVDGQHNNTHVIGAHSKNVLFPKYLAVSSGRRAQKISGTYKMYMIQDGRPKPHLNHGRLIWQKEGEASSMFLYYDHMHHTWVFNEQLDLQHPQPVAFLAHGAILPISKKNDGTFRKFGAPESVHWIVRDPATGGSRPDGSIKVEADPTRRSSQHLQALLLQKVYHAPEDGSLETGDIDDFELFEEEHADEDDDEDVPLDEHGEPIALPIGARSFQQFVTHVRTNVYHTFDSLHPRYNHDEILKDPVAFVETNPHPDMVGPERLDGYSNETVPHPLRKQVHYEEEP</sequence>
<dbReference type="GeneID" id="34618143"/>
<feature type="region of interest" description="Disordered" evidence="1">
    <location>
        <begin position="483"/>
        <end position="515"/>
    </location>
</feature>
<feature type="compositionally biased region" description="Low complexity" evidence="1">
    <location>
        <begin position="74"/>
        <end position="84"/>
    </location>
</feature>
<dbReference type="OrthoDB" id="345641at2759"/>
<feature type="compositionally biased region" description="Polar residues" evidence="1">
    <location>
        <begin position="85"/>
        <end position="98"/>
    </location>
</feature>
<dbReference type="RefSeq" id="XP_026192451.1">
    <property type="nucleotide sequence ID" value="XM_026336666.1"/>
</dbReference>
<proteinExistence type="predicted"/>
<feature type="region of interest" description="Disordered" evidence="1">
    <location>
        <begin position="358"/>
        <end position="378"/>
    </location>
</feature>
<dbReference type="Proteomes" id="UP000515125">
    <property type="component" value="Unplaced"/>
</dbReference>
<keyword evidence="2" id="KW-0472">Membrane</keyword>
<evidence type="ECO:0000256" key="2">
    <source>
        <dbReference type="SAM" id="Phobius"/>
    </source>
</evidence>
<feature type="compositionally biased region" description="Basic and acidic residues" evidence="1">
    <location>
        <begin position="369"/>
        <end position="378"/>
    </location>
</feature>
<evidence type="ECO:0000313" key="3">
    <source>
        <dbReference type="Proteomes" id="UP000515125"/>
    </source>
</evidence>
<gene>
    <name evidence="4" type="primary">LOC34618143</name>
</gene>
<name>A0A6P6RX36_9EIME</name>